<dbReference type="EMBL" id="KN831795">
    <property type="protein sequence ID" value="KIM37738.1"/>
    <property type="molecule type" value="Genomic_DNA"/>
</dbReference>
<gene>
    <name evidence="1" type="ORF">M413DRAFT_448254</name>
</gene>
<dbReference type="AlphaFoldDB" id="A0A0C2XIV2"/>
<sequence length="55" mass="6603">MVWLDFFNKAKAGDAHCQEVLRRFSRLIAVKRRKARMWEIVHEELVRSSLPQVHI</sequence>
<dbReference type="Proteomes" id="UP000053424">
    <property type="component" value="Unassembled WGS sequence"/>
</dbReference>
<dbReference type="OrthoDB" id="2571149at2759"/>
<dbReference type="HOGENOM" id="CLU_3032576_0_0_1"/>
<reference evidence="1 2" key="1">
    <citation type="submission" date="2014-04" db="EMBL/GenBank/DDBJ databases">
        <authorList>
            <consortium name="DOE Joint Genome Institute"/>
            <person name="Kuo A."/>
            <person name="Gay G."/>
            <person name="Dore J."/>
            <person name="Kohler A."/>
            <person name="Nagy L.G."/>
            <person name="Floudas D."/>
            <person name="Copeland A."/>
            <person name="Barry K.W."/>
            <person name="Cichocki N."/>
            <person name="Veneault-Fourrey C."/>
            <person name="LaButti K."/>
            <person name="Lindquist E.A."/>
            <person name="Lipzen A."/>
            <person name="Lundell T."/>
            <person name="Morin E."/>
            <person name="Murat C."/>
            <person name="Sun H."/>
            <person name="Tunlid A."/>
            <person name="Henrissat B."/>
            <person name="Grigoriev I.V."/>
            <person name="Hibbett D.S."/>
            <person name="Martin F."/>
            <person name="Nordberg H.P."/>
            <person name="Cantor M.N."/>
            <person name="Hua S.X."/>
        </authorList>
    </citation>
    <scope>NUCLEOTIDE SEQUENCE [LARGE SCALE GENOMIC DNA]</scope>
    <source>
        <strain evidence="2">h7</strain>
    </source>
</reference>
<name>A0A0C2XIV2_HEBCY</name>
<keyword evidence="2" id="KW-1185">Reference proteome</keyword>
<evidence type="ECO:0000313" key="2">
    <source>
        <dbReference type="Proteomes" id="UP000053424"/>
    </source>
</evidence>
<organism evidence="1 2">
    <name type="scientific">Hebeloma cylindrosporum</name>
    <dbReference type="NCBI Taxonomy" id="76867"/>
    <lineage>
        <taxon>Eukaryota</taxon>
        <taxon>Fungi</taxon>
        <taxon>Dikarya</taxon>
        <taxon>Basidiomycota</taxon>
        <taxon>Agaricomycotina</taxon>
        <taxon>Agaricomycetes</taxon>
        <taxon>Agaricomycetidae</taxon>
        <taxon>Agaricales</taxon>
        <taxon>Agaricineae</taxon>
        <taxon>Hymenogastraceae</taxon>
        <taxon>Hebeloma</taxon>
    </lineage>
</organism>
<proteinExistence type="predicted"/>
<evidence type="ECO:0000313" key="1">
    <source>
        <dbReference type="EMBL" id="KIM37738.1"/>
    </source>
</evidence>
<protein>
    <submittedName>
        <fullName evidence="1">Uncharacterized protein</fullName>
    </submittedName>
</protein>
<accession>A0A0C2XIV2</accession>
<reference evidence="2" key="2">
    <citation type="submission" date="2015-01" db="EMBL/GenBank/DDBJ databases">
        <title>Evolutionary Origins and Diversification of the Mycorrhizal Mutualists.</title>
        <authorList>
            <consortium name="DOE Joint Genome Institute"/>
            <consortium name="Mycorrhizal Genomics Consortium"/>
            <person name="Kohler A."/>
            <person name="Kuo A."/>
            <person name="Nagy L.G."/>
            <person name="Floudas D."/>
            <person name="Copeland A."/>
            <person name="Barry K.W."/>
            <person name="Cichocki N."/>
            <person name="Veneault-Fourrey C."/>
            <person name="LaButti K."/>
            <person name="Lindquist E.A."/>
            <person name="Lipzen A."/>
            <person name="Lundell T."/>
            <person name="Morin E."/>
            <person name="Murat C."/>
            <person name="Riley R."/>
            <person name="Ohm R."/>
            <person name="Sun H."/>
            <person name="Tunlid A."/>
            <person name="Henrissat B."/>
            <person name="Grigoriev I.V."/>
            <person name="Hibbett D.S."/>
            <person name="Martin F."/>
        </authorList>
    </citation>
    <scope>NUCLEOTIDE SEQUENCE [LARGE SCALE GENOMIC DNA]</scope>
    <source>
        <strain evidence="2">h7</strain>
    </source>
</reference>